<evidence type="ECO:0000313" key="2">
    <source>
        <dbReference type="Proteomes" id="UP000239549"/>
    </source>
</evidence>
<comment type="caution">
    <text evidence="1">The sequence shown here is derived from an EMBL/GenBank/DDBJ whole genome shotgun (WGS) entry which is preliminary data.</text>
</comment>
<dbReference type="Proteomes" id="UP000239549">
    <property type="component" value="Unassembled WGS sequence"/>
</dbReference>
<protein>
    <recommendedName>
        <fullName evidence="3">Transcriptional regulator</fullName>
    </recommendedName>
</protein>
<evidence type="ECO:0000313" key="1">
    <source>
        <dbReference type="EMBL" id="GBF34130.1"/>
    </source>
</evidence>
<reference evidence="2" key="1">
    <citation type="submission" date="2018-02" db="EMBL/GenBank/DDBJ databases">
        <title>Genome sequence of Desulfocucumis palustris strain NAW-5.</title>
        <authorList>
            <person name="Watanabe M."/>
            <person name="Kojima H."/>
            <person name="Fukui M."/>
        </authorList>
    </citation>
    <scope>NUCLEOTIDE SEQUENCE [LARGE SCALE GENOMIC DNA]</scope>
    <source>
        <strain evidence="2">NAW-5</strain>
    </source>
</reference>
<dbReference type="RefSeq" id="WP_104372430.1">
    <property type="nucleotide sequence ID" value="NZ_BFAV01000127.1"/>
</dbReference>
<proteinExistence type="predicted"/>
<organism evidence="1 2">
    <name type="scientific">Desulfocucumis palustris</name>
    <dbReference type="NCBI Taxonomy" id="1898651"/>
    <lineage>
        <taxon>Bacteria</taxon>
        <taxon>Bacillati</taxon>
        <taxon>Bacillota</taxon>
        <taxon>Clostridia</taxon>
        <taxon>Eubacteriales</taxon>
        <taxon>Desulfocucumaceae</taxon>
        <taxon>Desulfocucumis</taxon>
    </lineage>
</organism>
<dbReference type="EMBL" id="BFAV01000127">
    <property type="protein sequence ID" value="GBF34130.1"/>
    <property type="molecule type" value="Genomic_DNA"/>
</dbReference>
<accession>A0A2L2XD91</accession>
<dbReference type="SUPFAM" id="SSF46785">
    <property type="entry name" value="Winged helix' DNA-binding domain"/>
    <property type="match status" value="1"/>
</dbReference>
<dbReference type="InterPro" id="IPR036390">
    <property type="entry name" value="WH_DNA-bd_sf"/>
</dbReference>
<dbReference type="InterPro" id="IPR036388">
    <property type="entry name" value="WH-like_DNA-bd_sf"/>
</dbReference>
<dbReference type="Gene3D" id="1.10.10.10">
    <property type="entry name" value="Winged helix-like DNA-binding domain superfamily/Winged helix DNA-binding domain"/>
    <property type="match status" value="1"/>
</dbReference>
<gene>
    <name evidence="1" type="ORF">DCCM_3242</name>
</gene>
<name>A0A2L2XD91_9FIRM</name>
<sequence length="102" mass="11535">MIISQSKELRGFVLNMCKVNYPHGCSEQLIQTTAEQNQFDVSTGLIAGHIEYLEEKGYVRVDEIKNNRLKIVRKMVYITAKGIDLLEGNIPEDPGVLTIPEE</sequence>
<dbReference type="AlphaFoldDB" id="A0A2L2XD91"/>
<keyword evidence="2" id="KW-1185">Reference proteome</keyword>
<evidence type="ECO:0008006" key="3">
    <source>
        <dbReference type="Google" id="ProtNLM"/>
    </source>
</evidence>
<dbReference type="OrthoDB" id="1684951at2"/>